<dbReference type="InterPro" id="IPR006260">
    <property type="entry name" value="TonB/TolA_C"/>
</dbReference>
<feature type="compositionally biased region" description="Basic and acidic residues" evidence="11">
    <location>
        <begin position="99"/>
        <end position="144"/>
    </location>
</feature>
<dbReference type="Proteomes" id="UP000001929">
    <property type="component" value="Chromosome"/>
</dbReference>
<evidence type="ECO:0000259" key="13">
    <source>
        <dbReference type="PROSITE" id="PS52015"/>
    </source>
</evidence>
<keyword evidence="12" id="KW-0732">Signal</keyword>
<keyword evidence="15" id="KW-1185">Reference proteome</keyword>
<dbReference type="NCBIfam" id="TIGR01352">
    <property type="entry name" value="tonB_Cterm"/>
    <property type="match status" value="1"/>
</dbReference>
<dbReference type="PANTHER" id="PTHR33446">
    <property type="entry name" value="PROTEIN TONB-RELATED"/>
    <property type="match status" value="1"/>
</dbReference>
<dbReference type="GO" id="GO:0055085">
    <property type="term" value="P:transmembrane transport"/>
    <property type="evidence" value="ECO:0007669"/>
    <property type="project" value="InterPro"/>
</dbReference>
<reference evidence="14 15" key="1">
    <citation type="journal article" date="2011" name="Stand. Genomic Sci.">
        <title>Complete genome sequence of Rhodospirillum rubrum type strain (S1).</title>
        <authorList>
            <person name="Munk A.C."/>
            <person name="Copeland A."/>
            <person name="Lucas S."/>
            <person name="Lapidus A."/>
            <person name="Del Rio T.G."/>
            <person name="Barry K."/>
            <person name="Detter J.C."/>
            <person name="Hammon N."/>
            <person name="Israni S."/>
            <person name="Pitluck S."/>
            <person name="Brettin T."/>
            <person name="Bruce D."/>
            <person name="Han C."/>
            <person name="Tapia R."/>
            <person name="Gilna P."/>
            <person name="Schmutz J."/>
            <person name="Larimer F."/>
            <person name="Land M."/>
            <person name="Kyrpides N.C."/>
            <person name="Mavromatis K."/>
            <person name="Richardson P."/>
            <person name="Rohde M."/>
            <person name="Goker M."/>
            <person name="Klenk H.P."/>
            <person name="Zhang Y."/>
            <person name="Roberts G.P."/>
            <person name="Reslewic S."/>
            <person name="Schwartz D.C."/>
        </authorList>
    </citation>
    <scope>NUCLEOTIDE SEQUENCE [LARGE SCALE GENOMIC DNA]</scope>
    <source>
        <strain evidence="15">ATCC 11170 / ATH 1.1.1 / DSM 467 / LMG 4362 / NCIMB 8255 / S1</strain>
    </source>
</reference>
<evidence type="ECO:0000256" key="6">
    <source>
        <dbReference type="ARBA" id="ARBA00022692"/>
    </source>
</evidence>
<dbReference type="STRING" id="269796.Rru_A2153"/>
<dbReference type="Pfam" id="PF03544">
    <property type="entry name" value="TonB_C"/>
    <property type="match status" value="1"/>
</dbReference>
<comment type="function">
    <text evidence="10">Interacts with outer membrane receptor proteins that carry out high-affinity binding and energy dependent uptake into the periplasmic space of specific substrates. It could act to transduce energy from the cytoplasmic membrane to specific energy-requiring processes in the outer membrane, resulting in the release into the periplasm of ligands bound by these outer membrane proteins.</text>
</comment>
<evidence type="ECO:0000256" key="12">
    <source>
        <dbReference type="SAM" id="SignalP"/>
    </source>
</evidence>
<evidence type="ECO:0000256" key="8">
    <source>
        <dbReference type="ARBA" id="ARBA00022989"/>
    </source>
</evidence>
<evidence type="ECO:0000313" key="14">
    <source>
        <dbReference type="EMBL" id="ABC22953.1"/>
    </source>
</evidence>
<dbReference type="EMBL" id="CP000230">
    <property type="protein sequence ID" value="ABC22953.1"/>
    <property type="molecule type" value="Genomic_DNA"/>
</dbReference>
<dbReference type="InterPro" id="IPR003538">
    <property type="entry name" value="TonB"/>
</dbReference>
<evidence type="ECO:0000256" key="5">
    <source>
        <dbReference type="ARBA" id="ARBA00022519"/>
    </source>
</evidence>
<dbReference type="KEGG" id="rru:Rru_A2153"/>
<dbReference type="Gene3D" id="3.30.1150.10">
    <property type="match status" value="1"/>
</dbReference>
<organism evidence="14 15">
    <name type="scientific">Rhodospirillum rubrum (strain ATCC 11170 / ATH 1.1.1 / DSM 467 / LMG 4362 / NCIMB 8255 / S1)</name>
    <dbReference type="NCBI Taxonomy" id="269796"/>
    <lineage>
        <taxon>Bacteria</taxon>
        <taxon>Pseudomonadati</taxon>
        <taxon>Pseudomonadota</taxon>
        <taxon>Alphaproteobacteria</taxon>
        <taxon>Rhodospirillales</taxon>
        <taxon>Rhodospirillaceae</taxon>
        <taxon>Rhodospirillum</taxon>
    </lineage>
</organism>
<dbReference type="InterPro" id="IPR037682">
    <property type="entry name" value="TonB_C"/>
</dbReference>
<sequence>MRGPSGRTWGIAGSAALHLGVVAALMASPTPETPPTPETAPMMTLEFVMAPPPPPPPPPPPAEVAPPPEIAPPPPFEPVIASTSALAEPLIAPPEEPPPEVKREPEREPPPKPEAKPKPKPKPKAERAPDPIETPAKKKPEKTTSSDQASSTPSDAPASFDSAPQGVASATPGPTRASASGPPPSYLSRLLADLASHKNYPRRSRSRGEQGEARLFLVIGRDGSVLSSKLMRSTGYADLDAAVNEMVDKANPLPPLPDDYPEARMELIVPITFTLR</sequence>
<dbReference type="RefSeq" id="WP_011390002.1">
    <property type="nucleotide sequence ID" value="NC_007643.1"/>
</dbReference>
<evidence type="ECO:0000256" key="10">
    <source>
        <dbReference type="RuleBase" id="RU362123"/>
    </source>
</evidence>
<keyword evidence="9" id="KW-0472">Membrane</keyword>
<dbReference type="PROSITE" id="PS52015">
    <property type="entry name" value="TONB_CTD"/>
    <property type="match status" value="1"/>
</dbReference>
<proteinExistence type="inferred from homology"/>
<feature type="region of interest" description="Disordered" evidence="11">
    <location>
        <begin position="27"/>
        <end position="211"/>
    </location>
</feature>
<evidence type="ECO:0000256" key="4">
    <source>
        <dbReference type="ARBA" id="ARBA00022475"/>
    </source>
</evidence>
<keyword evidence="7 10" id="KW-0653">Protein transport</keyword>
<dbReference type="GO" id="GO:0015031">
    <property type="term" value="P:protein transport"/>
    <property type="evidence" value="ECO:0007669"/>
    <property type="project" value="UniProtKB-UniRule"/>
</dbReference>
<evidence type="ECO:0000313" key="15">
    <source>
        <dbReference type="Proteomes" id="UP000001929"/>
    </source>
</evidence>
<dbReference type="eggNOG" id="COG0810">
    <property type="taxonomic scope" value="Bacteria"/>
</dbReference>
<comment type="similarity">
    <text evidence="2 10">Belongs to the TonB family.</text>
</comment>
<keyword evidence="10" id="KW-0735">Signal-anchor</keyword>
<name>Q2RSE2_RHORT</name>
<comment type="subcellular location">
    <subcellularLocation>
        <location evidence="1 10">Cell inner membrane</location>
        <topology evidence="1 10">Single-pass membrane protein</topology>
        <orientation evidence="1 10">Periplasmic side</orientation>
    </subcellularLocation>
</comment>
<dbReference type="GO" id="GO:0031992">
    <property type="term" value="F:energy transducer activity"/>
    <property type="evidence" value="ECO:0007669"/>
    <property type="project" value="InterPro"/>
</dbReference>
<evidence type="ECO:0000256" key="2">
    <source>
        <dbReference type="ARBA" id="ARBA00006555"/>
    </source>
</evidence>
<keyword evidence="5 10" id="KW-0997">Cell inner membrane</keyword>
<dbReference type="SUPFAM" id="SSF74653">
    <property type="entry name" value="TolA/TonB C-terminal domain"/>
    <property type="match status" value="1"/>
</dbReference>
<dbReference type="PATRIC" id="fig|269796.9.peg.2246"/>
<dbReference type="GO" id="GO:0098797">
    <property type="term" value="C:plasma membrane protein complex"/>
    <property type="evidence" value="ECO:0007669"/>
    <property type="project" value="TreeGrafter"/>
</dbReference>
<dbReference type="AlphaFoldDB" id="Q2RSE2"/>
<evidence type="ECO:0000256" key="7">
    <source>
        <dbReference type="ARBA" id="ARBA00022927"/>
    </source>
</evidence>
<feature type="domain" description="TonB C-terminal" evidence="13">
    <location>
        <begin position="185"/>
        <end position="276"/>
    </location>
</feature>
<protein>
    <recommendedName>
        <fullName evidence="10">Protein TonB</fullName>
    </recommendedName>
</protein>
<dbReference type="EnsemblBacteria" id="ABC22953">
    <property type="protein sequence ID" value="ABC22953"/>
    <property type="gene ID" value="Rru_A2153"/>
</dbReference>
<keyword evidence="6" id="KW-0812">Transmembrane</keyword>
<feature type="compositionally biased region" description="Polar residues" evidence="11">
    <location>
        <begin position="145"/>
        <end position="154"/>
    </location>
</feature>
<gene>
    <name evidence="14" type="ordered locus">Rru_A2153</name>
</gene>
<evidence type="ECO:0000256" key="3">
    <source>
        <dbReference type="ARBA" id="ARBA00022448"/>
    </source>
</evidence>
<dbReference type="InterPro" id="IPR051045">
    <property type="entry name" value="TonB-dependent_transducer"/>
</dbReference>
<dbReference type="PRINTS" id="PR01374">
    <property type="entry name" value="TONBPROTEIN"/>
</dbReference>
<evidence type="ECO:0000256" key="1">
    <source>
        <dbReference type="ARBA" id="ARBA00004383"/>
    </source>
</evidence>
<keyword evidence="3 10" id="KW-0813">Transport</keyword>
<evidence type="ECO:0000256" key="9">
    <source>
        <dbReference type="ARBA" id="ARBA00023136"/>
    </source>
</evidence>
<feature type="chain" id="PRO_5004214636" description="Protein TonB" evidence="12">
    <location>
        <begin position="28"/>
        <end position="276"/>
    </location>
</feature>
<dbReference type="PANTHER" id="PTHR33446:SF2">
    <property type="entry name" value="PROTEIN TONB"/>
    <property type="match status" value="1"/>
</dbReference>
<dbReference type="GO" id="GO:0015891">
    <property type="term" value="P:siderophore transport"/>
    <property type="evidence" value="ECO:0007669"/>
    <property type="project" value="InterPro"/>
</dbReference>
<accession>Q2RSE2</accession>
<keyword evidence="4 10" id="KW-1003">Cell membrane</keyword>
<evidence type="ECO:0000256" key="11">
    <source>
        <dbReference type="SAM" id="MobiDB-lite"/>
    </source>
</evidence>
<keyword evidence="8" id="KW-1133">Transmembrane helix</keyword>
<dbReference type="GO" id="GO:0030288">
    <property type="term" value="C:outer membrane-bounded periplasmic space"/>
    <property type="evidence" value="ECO:0007669"/>
    <property type="project" value="InterPro"/>
</dbReference>
<feature type="compositionally biased region" description="Pro residues" evidence="11">
    <location>
        <begin position="50"/>
        <end position="77"/>
    </location>
</feature>
<dbReference type="HOGENOM" id="CLU_076333_2_0_5"/>
<feature type="signal peptide" evidence="12">
    <location>
        <begin position="1"/>
        <end position="27"/>
    </location>
</feature>